<proteinExistence type="predicted"/>
<evidence type="ECO:0000313" key="2">
    <source>
        <dbReference type="Proteomes" id="UP000219353"/>
    </source>
</evidence>
<dbReference type="EMBL" id="OBEB01000008">
    <property type="protein sequence ID" value="SNY58596.1"/>
    <property type="molecule type" value="Genomic_DNA"/>
</dbReference>
<organism evidence="1 2">
    <name type="scientific">Arsukibacterium tuosuense</name>
    <dbReference type="NCBI Taxonomy" id="1323745"/>
    <lineage>
        <taxon>Bacteria</taxon>
        <taxon>Pseudomonadati</taxon>
        <taxon>Pseudomonadota</taxon>
        <taxon>Gammaproteobacteria</taxon>
        <taxon>Chromatiales</taxon>
        <taxon>Chromatiaceae</taxon>
        <taxon>Arsukibacterium</taxon>
    </lineage>
</organism>
<evidence type="ECO:0000313" key="1">
    <source>
        <dbReference type="EMBL" id="SNY58596.1"/>
    </source>
</evidence>
<name>A0A285JGT5_9GAMM</name>
<dbReference type="RefSeq" id="WP_097112623.1">
    <property type="nucleotide sequence ID" value="NZ_OBEB01000008.1"/>
</dbReference>
<reference evidence="2" key="1">
    <citation type="submission" date="2017-09" db="EMBL/GenBank/DDBJ databases">
        <authorList>
            <person name="Varghese N."/>
            <person name="Submissions S."/>
        </authorList>
    </citation>
    <scope>NUCLEOTIDE SEQUENCE [LARGE SCALE GENOMIC DNA]</scope>
    <source>
        <strain evidence="2">CGMCC 1.12461</strain>
    </source>
</reference>
<keyword evidence="2" id="KW-1185">Reference proteome</keyword>
<accession>A0A285JGT5</accession>
<sequence length="231" mass="25668">MHNPQFHILISARSWTLHVFAFILLGLVLSGCTARSSIDSEGRLYVNHFGIMKVLSSQPEQNYIDLRDASMLGFFSDGNLTIGYKKNKKGEIHLGCRALILTSENTDHESVVRLISRLDIGKLCQLNKEDSLVNPQPYLPLQKESIQVGLTTLTQSLTYSNNQDVKAYSNSFIGVGFGEINGIGYRKSSVVAAGNHCKLLLVTSTESNFNYYKNTFEQLPGEQICLALAPY</sequence>
<dbReference type="AlphaFoldDB" id="A0A285JGT5"/>
<protein>
    <submittedName>
        <fullName evidence="1">Uncharacterized protein</fullName>
    </submittedName>
</protein>
<dbReference type="Proteomes" id="UP000219353">
    <property type="component" value="Unassembled WGS sequence"/>
</dbReference>
<gene>
    <name evidence="1" type="ORF">SAMN06297280_3443</name>
</gene>